<reference evidence="5 6" key="1">
    <citation type="submission" date="2020-03" db="EMBL/GenBank/DDBJ databases">
        <title>Genomic Encyclopedia of Type Strains, Phase IV (KMG-IV): sequencing the most valuable type-strain genomes for metagenomic binning, comparative biology and taxonomic classification.</title>
        <authorList>
            <person name="Goeker M."/>
        </authorList>
    </citation>
    <scope>NUCLEOTIDE SEQUENCE [LARGE SCALE GENOMIC DNA]</scope>
    <source>
        <strain evidence="5 6">DSM 105096</strain>
    </source>
</reference>
<dbReference type="InterPro" id="IPR037923">
    <property type="entry name" value="HTH-like"/>
</dbReference>
<dbReference type="PROSITE" id="PS01124">
    <property type="entry name" value="HTH_ARAC_FAMILY_2"/>
    <property type="match status" value="1"/>
</dbReference>
<gene>
    <name evidence="5" type="ORF">GGR27_002683</name>
</gene>
<feature type="domain" description="HTH araC/xylS-type" evidence="4">
    <location>
        <begin position="180"/>
        <end position="278"/>
    </location>
</feature>
<dbReference type="PANTHER" id="PTHR43280">
    <property type="entry name" value="ARAC-FAMILY TRANSCRIPTIONAL REGULATOR"/>
    <property type="match status" value="1"/>
</dbReference>
<organism evidence="5 6">
    <name type="scientific">Neolewinella antarctica</name>
    <dbReference type="NCBI Taxonomy" id="442734"/>
    <lineage>
        <taxon>Bacteria</taxon>
        <taxon>Pseudomonadati</taxon>
        <taxon>Bacteroidota</taxon>
        <taxon>Saprospiria</taxon>
        <taxon>Saprospirales</taxon>
        <taxon>Lewinellaceae</taxon>
        <taxon>Neolewinella</taxon>
    </lineage>
</organism>
<dbReference type="EMBL" id="JAATJH010000004">
    <property type="protein sequence ID" value="NJC27170.1"/>
    <property type="molecule type" value="Genomic_DNA"/>
</dbReference>
<dbReference type="RefSeq" id="WP_168038030.1">
    <property type="nucleotide sequence ID" value="NZ_JAATJH010000004.1"/>
</dbReference>
<name>A0ABX0XDL1_9BACT</name>
<dbReference type="InterPro" id="IPR009057">
    <property type="entry name" value="Homeodomain-like_sf"/>
</dbReference>
<evidence type="ECO:0000313" key="5">
    <source>
        <dbReference type="EMBL" id="NJC27170.1"/>
    </source>
</evidence>
<dbReference type="Pfam" id="PF12833">
    <property type="entry name" value="HTH_18"/>
    <property type="match status" value="1"/>
</dbReference>
<evidence type="ECO:0000256" key="3">
    <source>
        <dbReference type="ARBA" id="ARBA00023163"/>
    </source>
</evidence>
<evidence type="ECO:0000256" key="2">
    <source>
        <dbReference type="ARBA" id="ARBA00023125"/>
    </source>
</evidence>
<keyword evidence="1" id="KW-0805">Transcription regulation</keyword>
<keyword evidence="3" id="KW-0804">Transcription</keyword>
<comment type="caution">
    <text evidence="5">The sequence shown here is derived from an EMBL/GenBank/DDBJ whole genome shotgun (WGS) entry which is preliminary data.</text>
</comment>
<proteinExistence type="predicted"/>
<dbReference type="Proteomes" id="UP000770785">
    <property type="component" value="Unassembled WGS sequence"/>
</dbReference>
<evidence type="ECO:0000256" key="1">
    <source>
        <dbReference type="ARBA" id="ARBA00023015"/>
    </source>
</evidence>
<sequence>MDNRIGKIDFRLQKMDEIYDRTSGQFDVPHRHDYYTLLVIEKAAGTHIIDYTGFAFGDLEVHFVSPGQVHQVMATEKPRGRVITFTKSFLVENNIPLGFISNISLFQSFGITPPLKLDEPIFKRLSSIVAEMDSCLSIDLNYGKRAVGALLQLFLIYCNNSANLDKTQIDEEIAGICILRDFKTLVDDKFREWHKVKDYATEIHVSPKHLSQTVKNITGKGAKDYIQDRLILEAKRLLLHTDMSIKEIAYAAGFEEPLHFSGFFKRQVGISASQFKAK</sequence>
<protein>
    <submittedName>
        <fullName evidence="5">AraC-like DNA-binding protein</fullName>
    </submittedName>
</protein>
<keyword evidence="2" id="KW-0238">DNA-binding</keyword>
<accession>A0ABX0XDL1</accession>
<dbReference type="SMART" id="SM00342">
    <property type="entry name" value="HTH_ARAC"/>
    <property type="match status" value="1"/>
</dbReference>
<keyword evidence="6" id="KW-1185">Reference proteome</keyword>
<evidence type="ECO:0000313" key="6">
    <source>
        <dbReference type="Proteomes" id="UP000770785"/>
    </source>
</evidence>
<dbReference type="SUPFAM" id="SSF46689">
    <property type="entry name" value="Homeodomain-like"/>
    <property type="match status" value="1"/>
</dbReference>
<dbReference type="PANTHER" id="PTHR43280:SF32">
    <property type="entry name" value="TRANSCRIPTIONAL REGULATORY PROTEIN"/>
    <property type="match status" value="1"/>
</dbReference>
<dbReference type="SUPFAM" id="SSF51215">
    <property type="entry name" value="Regulatory protein AraC"/>
    <property type="match status" value="1"/>
</dbReference>
<dbReference type="Gene3D" id="1.10.10.60">
    <property type="entry name" value="Homeodomain-like"/>
    <property type="match status" value="1"/>
</dbReference>
<dbReference type="InterPro" id="IPR018060">
    <property type="entry name" value="HTH_AraC"/>
</dbReference>
<evidence type="ECO:0000259" key="4">
    <source>
        <dbReference type="PROSITE" id="PS01124"/>
    </source>
</evidence>